<evidence type="ECO:0000259" key="1">
    <source>
        <dbReference type="Pfam" id="PF06985"/>
    </source>
</evidence>
<keyword evidence="3" id="KW-1185">Reference proteome</keyword>
<dbReference type="InterPro" id="IPR010730">
    <property type="entry name" value="HET"/>
</dbReference>
<dbReference type="Pfam" id="PF06985">
    <property type="entry name" value="HET"/>
    <property type="match status" value="1"/>
</dbReference>
<dbReference type="STRING" id="1448308.A0A2T2NVN6"/>
<gene>
    <name evidence="2" type="ORF">BS50DRAFT_489488</name>
</gene>
<name>A0A2T2NVN6_CORCC</name>
<dbReference type="PANTHER" id="PTHR24148">
    <property type="entry name" value="ANKYRIN REPEAT DOMAIN-CONTAINING PROTEIN 39 HOMOLOG-RELATED"/>
    <property type="match status" value="1"/>
</dbReference>
<dbReference type="PANTHER" id="PTHR24148:SF64">
    <property type="entry name" value="HETEROKARYON INCOMPATIBILITY DOMAIN-CONTAINING PROTEIN"/>
    <property type="match status" value="1"/>
</dbReference>
<organism evidence="2 3">
    <name type="scientific">Corynespora cassiicola Philippines</name>
    <dbReference type="NCBI Taxonomy" id="1448308"/>
    <lineage>
        <taxon>Eukaryota</taxon>
        <taxon>Fungi</taxon>
        <taxon>Dikarya</taxon>
        <taxon>Ascomycota</taxon>
        <taxon>Pezizomycotina</taxon>
        <taxon>Dothideomycetes</taxon>
        <taxon>Pleosporomycetidae</taxon>
        <taxon>Pleosporales</taxon>
        <taxon>Corynesporascaceae</taxon>
        <taxon>Corynespora</taxon>
    </lineage>
</organism>
<dbReference type="EMBL" id="KZ678133">
    <property type="protein sequence ID" value="PSN69346.1"/>
    <property type="molecule type" value="Genomic_DNA"/>
</dbReference>
<feature type="domain" description="Heterokaryon incompatibility" evidence="1">
    <location>
        <begin position="22"/>
        <end position="111"/>
    </location>
</feature>
<evidence type="ECO:0000313" key="3">
    <source>
        <dbReference type="Proteomes" id="UP000240883"/>
    </source>
</evidence>
<dbReference type="AlphaFoldDB" id="A0A2T2NVN6"/>
<reference evidence="2 3" key="1">
    <citation type="journal article" date="2018" name="Front. Microbiol.">
        <title>Genome-Wide Analysis of Corynespora cassiicola Leaf Fall Disease Putative Effectors.</title>
        <authorList>
            <person name="Lopez D."/>
            <person name="Ribeiro S."/>
            <person name="Label P."/>
            <person name="Fumanal B."/>
            <person name="Venisse J.S."/>
            <person name="Kohler A."/>
            <person name="de Oliveira R.R."/>
            <person name="Labutti K."/>
            <person name="Lipzen A."/>
            <person name="Lail K."/>
            <person name="Bauer D."/>
            <person name="Ohm R.A."/>
            <person name="Barry K.W."/>
            <person name="Spatafora J."/>
            <person name="Grigoriev I.V."/>
            <person name="Martin F.M."/>
            <person name="Pujade-Renaud V."/>
        </authorList>
    </citation>
    <scope>NUCLEOTIDE SEQUENCE [LARGE SCALE GENOMIC DNA]</scope>
    <source>
        <strain evidence="2 3">Philippines</strain>
    </source>
</reference>
<dbReference type="Proteomes" id="UP000240883">
    <property type="component" value="Unassembled WGS sequence"/>
</dbReference>
<accession>A0A2T2NVN6</accession>
<dbReference type="InterPro" id="IPR052895">
    <property type="entry name" value="HetReg/Transcr_Mod"/>
</dbReference>
<dbReference type="OrthoDB" id="5386682at2759"/>
<sequence>MELQDNLPIRLLSVPLEDAPAYEALSYAWGDATHTARIRCGQGTLDIRPNVEDTLRALIFASETRILWIDGLFINQSNDEEKSKQVQMMGLIYWHAERVIIWLGMDDDCTTPAGNVFQLIESTYNQE</sequence>
<evidence type="ECO:0000313" key="2">
    <source>
        <dbReference type="EMBL" id="PSN69346.1"/>
    </source>
</evidence>
<protein>
    <recommendedName>
        <fullName evidence="1">Heterokaryon incompatibility domain-containing protein</fullName>
    </recommendedName>
</protein>
<proteinExistence type="predicted"/>